<dbReference type="Gene3D" id="1.20.1280.290">
    <property type="match status" value="2"/>
</dbReference>
<dbReference type="RefSeq" id="XP_025365023.1">
    <property type="nucleotide sequence ID" value="XM_025505063.1"/>
</dbReference>
<dbReference type="AlphaFoldDB" id="A0A316V1I4"/>
<dbReference type="Proteomes" id="UP000245884">
    <property type="component" value="Unassembled WGS sequence"/>
</dbReference>
<feature type="region of interest" description="Disordered" evidence="7">
    <location>
        <begin position="101"/>
        <end position="130"/>
    </location>
</feature>
<keyword evidence="10" id="KW-1185">Reference proteome</keyword>
<dbReference type="InterPro" id="IPR006603">
    <property type="entry name" value="PQ-loop_rpt"/>
</dbReference>
<keyword evidence="4 8" id="KW-0472">Membrane</keyword>
<feature type="transmembrane region" description="Helical" evidence="8">
    <location>
        <begin position="138"/>
        <end position="158"/>
    </location>
</feature>
<dbReference type="EMBL" id="KZ819662">
    <property type="protein sequence ID" value="PWN30411.1"/>
    <property type="molecule type" value="Genomic_DNA"/>
</dbReference>
<evidence type="ECO:0000256" key="6">
    <source>
        <dbReference type="ARBA" id="ARBA00050768"/>
    </source>
</evidence>
<evidence type="ECO:0000256" key="8">
    <source>
        <dbReference type="SAM" id="Phobius"/>
    </source>
</evidence>
<dbReference type="InterPro" id="IPR051415">
    <property type="entry name" value="LAAT-1"/>
</dbReference>
<dbReference type="Pfam" id="PF04193">
    <property type="entry name" value="PQ-loop"/>
    <property type="match status" value="2"/>
</dbReference>
<evidence type="ECO:0000256" key="3">
    <source>
        <dbReference type="ARBA" id="ARBA00022989"/>
    </source>
</evidence>
<evidence type="ECO:0000313" key="9">
    <source>
        <dbReference type="EMBL" id="PWN30411.1"/>
    </source>
</evidence>
<accession>A0A316V1I4</accession>
<dbReference type="OrthoDB" id="8048523at2759"/>
<dbReference type="FunFam" id="1.20.1280.290:FF:000009">
    <property type="entry name" value="PQ loop repeat family protein"/>
    <property type="match status" value="1"/>
</dbReference>
<evidence type="ECO:0000256" key="1">
    <source>
        <dbReference type="ARBA" id="ARBA00004141"/>
    </source>
</evidence>
<name>A0A316V1I4_9BASI</name>
<evidence type="ECO:0000256" key="7">
    <source>
        <dbReference type="SAM" id="MobiDB-lite"/>
    </source>
</evidence>
<comment type="subcellular location">
    <subcellularLocation>
        <location evidence="1">Membrane</location>
        <topology evidence="1">Multi-pass membrane protein</topology>
    </subcellularLocation>
</comment>
<evidence type="ECO:0008006" key="11">
    <source>
        <dbReference type="Google" id="ProtNLM"/>
    </source>
</evidence>
<feature type="compositionally biased region" description="Polar residues" evidence="7">
    <location>
        <begin position="106"/>
        <end position="116"/>
    </location>
</feature>
<dbReference type="PANTHER" id="PTHR16201:SF44">
    <property type="entry name" value="SEVEN TRANSMEMBRANE PROTEIN 1"/>
    <property type="match status" value="1"/>
</dbReference>
<evidence type="ECO:0000256" key="2">
    <source>
        <dbReference type="ARBA" id="ARBA00022692"/>
    </source>
</evidence>
<feature type="transmembrane region" description="Helical" evidence="8">
    <location>
        <begin position="216"/>
        <end position="235"/>
    </location>
</feature>
<feature type="transmembrane region" description="Helical" evidence="8">
    <location>
        <begin position="186"/>
        <end position="204"/>
    </location>
</feature>
<dbReference type="SMART" id="SM00679">
    <property type="entry name" value="CTNS"/>
    <property type="match status" value="2"/>
</dbReference>
<reference evidence="9 10" key="1">
    <citation type="journal article" date="2018" name="Mol. Biol. Evol.">
        <title>Broad Genomic Sampling Reveals a Smut Pathogenic Ancestry of the Fungal Clade Ustilaginomycotina.</title>
        <authorList>
            <person name="Kijpornyongpan T."/>
            <person name="Mondo S.J."/>
            <person name="Barry K."/>
            <person name="Sandor L."/>
            <person name="Lee J."/>
            <person name="Lipzen A."/>
            <person name="Pangilinan J."/>
            <person name="LaButti K."/>
            <person name="Hainaut M."/>
            <person name="Henrissat B."/>
            <person name="Grigoriev I.V."/>
            <person name="Spatafora J.W."/>
            <person name="Aime M.C."/>
        </authorList>
    </citation>
    <scope>NUCLEOTIDE SEQUENCE [LARGE SCALE GENOMIC DNA]</scope>
    <source>
        <strain evidence="9 10">MCA 5214</strain>
    </source>
</reference>
<keyword evidence="3 8" id="KW-1133">Transmembrane helix</keyword>
<organism evidence="9 10">
    <name type="scientific">Jaminaea rosea</name>
    <dbReference type="NCBI Taxonomy" id="1569628"/>
    <lineage>
        <taxon>Eukaryota</taxon>
        <taxon>Fungi</taxon>
        <taxon>Dikarya</taxon>
        <taxon>Basidiomycota</taxon>
        <taxon>Ustilaginomycotina</taxon>
        <taxon>Exobasidiomycetes</taxon>
        <taxon>Microstromatales</taxon>
        <taxon>Microstromatales incertae sedis</taxon>
        <taxon>Jaminaea</taxon>
    </lineage>
</organism>
<dbReference type="GO" id="GO:0015174">
    <property type="term" value="F:basic amino acid transmembrane transporter activity"/>
    <property type="evidence" value="ECO:0007669"/>
    <property type="project" value="UniProtKB-ARBA"/>
</dbReference>
<keyword evidence="2 8" id="KW-0812">Transmembrane</keyword>
<evidence type="ECO:0000256" key="4">
    <source>
        <dbReference type="ARBA" id="ARBA00023136"/>
    </source>
</evidence>
<proteinExistence type="inferred from homology"/>
<feature type="transmembrane region" description="Helical" evidence="8">
    <location>
        <begin position="62"/>
        <end position="86"/>
    </location>
</feature>
<comment type="catalytic activity">
    <reaction evidence="6">
        <text>L-histidine(out) + L-arginine(in) = L-histidine(in) + L-arginine(out)</text>
        <dbReference type="Rhea" id="RHEA:71063"/>
        <dbReference type="ChEBI" id="CHEBI:32682"/>
        <dbReference type="ChEBI" id="CHEBI:57595"/>
    </reaction>
</comment>
<evidence type="ECO:0000313" key="10">
    <source>
        <dbReference type="Proteomes" id="UP000245884"/>
    </source>
</evidence>
<feature type="transmembrane region" description="Helical" evidence="8">
    <location>
        <begin position="37"/>
        <end position="56"/>
    </location>
</feature>
<dbReference type="GO" id="GO:0098852">
    <property type="term" value="C:lytic vacuole membrane"/>
    <property type="evidence" value="ECO:0007669"/>
    <property type="project" value="UniProtKB-ARBA"/>
</dbReference>
<protein>
    <recommendedName>
        <fullName evidence="11">PQ-loop-domain-containing protein</fullName>
    </recommendedName>
</protein>
<dbReference type="FunFam" id="1.20.1280.290:FF:000012">
    <property type="entry name" value="Vacuolar membrane PQ loop repeat protein"/>
    <property type="match status" value="1"/>
</dbReference>
<dbReference type="PANTHER" id="PTHR16201">
    <property type="entry name" value="SEVEN TRANSMEMBRANE PROTEIN 1-RELATED"/>
    <property type="match status" value="1"/>
</dbReference>
<dbReference type="GeneID" id="37026886"/>
<feature type="transmembrane region" description="Helical" evidence="8">
    <location>
        <begin position="247"/>
        <end position="270"/>
    </location>
</feature>
<sequence>MKINSSEISGQASSDACWVIVYTPQLKENYDRKSGDGLSLAFVVIWLAGDFLNLIGAWRQELLWTMIILAGYYTLCDVALIAQYYYYRKHHDFYHPALPAPSSSSHTNNEQATESTPLIPGKPASSPTSAPRSLRMEILRYVFAALVVLLTGVAAWAVEQYGNGGQPDSRPPSKPEGPGWRWDAQVYGWLSAALYLASRVPQIFKNRQTKCEGLSLALFLFAVAGNVTYVASIVIKSTDEEYLTESASWLVGSLGTIVLDFIVLGQFVAYREERQAIAVAADTAERAA</sequence>
<dbReference type="GO" id="GO:0034486">
    <property type="term" value="P:vacuolar transmembrane transport"/>
    <property type="evidence" value="ECO:0007669"/>
    <property type="project" value="UniProtKB-ARBA"/>
</dbReference>
<gene>
    <name evidence="9" type="ORF">BDZ90DRAFT_229436</name>
</gene>
<comment type="similarity">
    <text evidence="5">Belongs to the laat-1 family.</text>
</comment>
<evidence type="ECO:0000256" key="5">
    <source>
        <dbReference type="ARBA" id="ARBA00038039"/>
    </source>
</evidence>